<dbReference type="Proteomes" id="UP001302676">
    <property type="component" value="Unassembled WGS sequence"/>
</dbReference>
<protein>
    <recommendedName>
        <fullName evidence="4">F-box domain-containing protein</fullName>
    </recommendedName>
</protein>
<dbReference type="EMBL" id="MU853596">
    <property type="protein sequence ID" value="KAK4142544.1"/>
    <property type="molecule type" value="Genomic_DNA"/>
</dbReference>
<accession>A0AAN6V0N7</accession>
<keyword evidence="3" id="KW-1185">Reference proteome</keyword>
<evidence type="ECO:0000256" key="1">
    <source>
        <dbReference type="SAM" id="MobiDB-lite"/>
    </source>
</evidence>
<comment type="caution">
    <text evidence="2">The sequence shown here is derived from an EMBL/GenBank/DDBJ whole genome shotgun (WGS) entry which is preliminary data.</text>
</comment>
<evidence type="ECO:0000313" key="2">
    <source>
        <dbReference type="EMBL" id="KAK4142544.1"/>
    </source>
</evidence>
<gene>
    <name evidence="2" type="ORF">C8A04DRAFT_29821</name>
</gene>
<name>A0AAN6V0N7_9PEZI</name>
<feature type="compositionally biased region" description="Polar residues" evidence="1">
    <location>
        <begin position="22"/>
        <end position="52"/>
    </location>
</feature>
<dbReference type="GeneID" id="87817755"/>
<proteinExistence type="predicted"/>
<reference evidence="2" key="2">
    <citation type="submission" date="2023-05" db="EMBL/GenBank/DDBJ databases">
        <authorList>
            <consortium name="Lawrence Berkeley National Laboratory"/>
            <person name="Steindorff A."/>
            <person name="Hensen N."/>
            <person name="Bonometti L."/>
            <person name="Westerberg I."/>
            <person name="Brannstrom I.O."/>
            <person name="Guillou S."/>
            <person name="Cros-Aarteil S."/>
            <person name="Calhoun S."/>
            <person name="Haridas S."/>
            <person name="Kuo A."/>
            <person name="Mondo S."/>
            <person name="Pangilinan J."/>
            <person name="Riley R."/>
            <person name="Labutti K."/>
            <person name="Andreopoulos B."/>
            <person name="Lipzen A."/>
            <person name="Chen C."/>
            <person name="Yanf M."/>
            <person name="Daum C."/>
            <person name="Ng V."/>
            <person name="Clum A."/>
            <person name="Ohm R."/>
            <person name="Martin F."/>
            <person name="Silar P."/>
            <person name="Natvig D."/>
            <person name="Lalanne C."/>
            <person name="Gautier V."/>
            <person name="Ament-Velasquez S.L."/>
            <person name="Kruys A."/>
            <person name="Hutchinson M.I."/>
            <person name="Powell A.J."/>
            <person name="Barry K."/>
            <person name="Miller A.N."/>
            <person name="Grigoriev I.V."/>
            <person name="Debuchy R."/>
            <person name="Gladieux P."/>
            <person name="Thoren M.H."/>
            <person name="Johannesson H."/>
        </authorList>
    </citation>
    <scope>NUCLEOTIDE SEQUENCE</scope>
    <source>
        <strain evidence="2">CBS 141.50</strain>
    </source>
</reference>
<organism evidence="2 3">
    <name type="scientific">Dichotomopilus funicola</name>
    <dbReference type="NCBI Taxonomy" id="1934379"/>
    <lineage>
        <taxon>Eukaryota</taxon>
        <taxon>Fungi</taxon>
        <taxon>Dikarya</taxon>
        <taxon>Ascomycota</taxon>
        <taxon>Pezizomycotina</taxon>
        <taxon>Sordariomycetes</taxon>
        <taxon>Sordariomycetidae</taxon>
        <taxon>Sordariales</taxon>
        <taxon>Chaetomiaceae</taxon>
        <taxon>Dichotomopilus</taxon>
    </lineage>
</organism>
<reference evidence="2" key="1">
    <citation type="journal article" date="2023" name="Mol. Phylogenet. Evol.">
        <title>Genome-scale phylogeny and comparative genomics of the fungal order Sordariales.</title>
        <authorList>
            <person name="Hensen N."/>
            <person name="Bonometti L."/>
            <person name="Westerberg I."/>
            <person name="Brannstrom I.O."/>
            <person name="Guillou S."/>
            <person name="Cros-Aarteil S."/>
            <person name="Calhoun S."/>
            <person name="Haridas S."/>
            <person name="Kuo A."/>
            <person name="Mondo S."/>
            <person name="Pangilinan J."/>
            <person name="Riley R."/>
            <person name="LaButti K."/>
            <person name="Andreopoulos B."/>
            <person name="Lipzen A."/>
            <person name="Chen C."/>
            <person name="Yan M."/>
            <person name="Daum C."/>
            <person name="Ng V."/>
            <person name="Clum A."/>
            <person name="Steindorff A."/>
            <person name="Ohm R.A."/>
            <person name="Martin F."/>
            <person name="Silar P."/>
            <person name="Natvig D.O."/>
            <person name="Lalanne C."/>
            <person name="Gautier V."/>
            <person name="Ament-Velasquez S.L."/>
            <person name="Kruys A."/>
            <person name="Hutchinson M.I."/>
            <person name="Powell A.J."/>
            <person name="Barry K."/>
            <person name="Miller A.N."/>
            <person name="Grigoriev I.V."/>
            <person name="Debuchy R."/>
            <person name="Gladieux P."/>
            <person name="Hiltunen Thoren M."/>
            <person name="Johannesson H."/>
        </authorList>
    </citation>
    <scope>NUCLEOTIDE SEQUENCE</scope>
    <source>
        <strain evidence="2">CBS 141.50</strain>
    </source>
</reference>
<dbReference type="AlphaFoldDB" id="A0AAN6V0N7"/>
<feature type="region of interest" description="Disordered" evidence="1">
    <location>
        <begin position="1"/>
        <end position="52"/>
    </location>
</feature>
<sequence>MTSKVSAVPEPGPSIASGHSIEPTTGSSEATHQKNDPMSSANASPEPMQATNSALEGLPAEIRRIILEELDYPSLLTLAHTSPVFYQSYRLHQTPLLRACLQKALGVTIADASAAYRSSPGVFAQERNKDEITKFLATAWGGPPNELTESEVREVSRLHFTVMEPLLERFMTWSLNHFSTLEATAKPPSITERGRIMRAMYRFSTGYNLFYGYNRYDPSPIALEDFDIISLFLFLFEPWEVEQIVSVDCWVRQELDSLEEVYSGEQRRIEQPSERDLRAEAREPLPFVGDLEPDSFESKPSPPLGWTWVCEGVYYNGYGDRLGREMRQIAWVMWDEGRFRKQMAEYGDEI</sequence>
<evidence type="ECO:0008006" key="4">
    <source>
        <dbReference type="Google" id="ProtNLM"/>
    </source>
</evidence>
<evidence type="ECO:0000313" key="3">
    <source>
        <dbReference type="Proteomes" id="UP001302676"/>
    </source>
</evidence>
<dbReference type="RefSeq" id="XP_062635915.1">
    <property type="nucleotide sequence ID" value="XM_062781142.1"/>
</dbReference>